<dbReference type="GO" id="GO:0071555">
    <property type="term" value="P:cell wall organization"/>
    <property type="evidence" value="ECO:0007669"/>
    <property type="project" value="TreeGrafter"/>
</dbReference>
<dbReference type="SUPFAM" id="SSF56601">
    <property type="entry name" value="beta-lactamase/transpeptidase-like"/>
    <property type="match status" value="1"/>
</dbReference>
<keyword evidence="5 7" id="KW-0472">Membrane</keyword>
<evidence type="ECO:0000313" key="12">
    <source>
        <dbReference type="Proteomes" id="UP000224003"/>
    </source>
</evidence>
<organism evidence="11 12">
    <name type="scientific">Bacillus thuringiensis</name>
    <dbReference type="NCBI Taxonomy" id="1428"/>
    <lineage>
        <taxon>Bacteria</taxon>
        <taxon>Bacillati</taxon>
        <taxon>Bacillota</taxon>
        <taxon>Bacilli</taxon>
        <taxon>Bacillales</taxon>
        <taxon>Bacillaceae</taxon>
        <taxon>Bacillus</taxon>
        <taxon>Bacillus cereus group</taxon>
    </lineage>
</organism>
<dbReference type="InterPro" id="IPR001460">
    <property type="entry name" value="PCN-bd_Tpept"/>
</dbReference>
<dbReference type="Gene3D" id="3.90.1310.10">
    <property type="entry name" value="Penicillin-binding protein 2a (Domain 2)"/>
    <property type="match status" value="1"/>
</dbReference>
<proteinExistence type="inferred from homology"/>
<dbReference type="InterPro" id="IPR005543">
    <property type="entry name" value="PASTA_dom"/>
</dbReference>
<dbReference type="GO" id="GO:0009002">
    <property type="term" value="F:serine-type D-Ala-D-Ala carboxypeptidase activity"/>
    <property type="evidence" value="ECO:0007669"/>
    <property type="project" value="UniProtKB-EC"/>
</dbReference>
<comment type="subcellular location">
    <subcellularLocation>
        <location evidence="1">Membrane</location>
    </subcellularLocation>
</comment>
<accession>A0A9X6ZT97</accession>
<feature type="domain" description="Penicillin-binding protein transpeptidase" evidence="8">
    <location>
        <begin position="262"/>
        <end position="568"/>
    </location>
</feature>
<evidence type="ECO:0000259" key="9">
    <source>
        <dbReference type="Pfam" id="PF03717"/>
    </source>
</evidence>
<comment type="catalytic activity">
    <reaction evidence="6">
        <text>Preferential cleavage: (Ac)2-L-Lys-D-Ala-|-D-Ala. Also transpeptidation of peptidyl-alanyl moieties that are N-acyl substituents of D-alanine.</text>
        <dbReference type="EC" id="3.4.16.4"/>
    </reaction>
</comment>
<evidence type="ECO:0000256" key="5">
    <source>
        <dbReference type="ARBA" id="ARBA00023136"/>
    </source>
</evidence>
<dbReference type="EMBL" id="NUVX01000025">
    <property type="protein sequence ID" value="PFJ39381.1"/>
    <property type="molecule type" value="Genomic_DNA"/>
</dbReference>
<dbReference type="PANTHER" id="PTHR30627">
    <property type="entry name" value="PEPTIDOGLYCAN D,D-TRANSPEPTIDASE"/>
    <property type="match status" value="1"/>
</dbReference>
<evidence type="ECO:0000259" key="8">
    <source>
        <dbReference type="Pfam" id="PF00905"/>
    </source>
</evidence>
<evidence type="ECO:0000256" key="3">
    <source>
        <dbReference type="ARBA" id="ARBA00007171"/>
    </source>
</evidence>
<dbReference type="PANTHER" id="PTHR30627:SF1">
    <property type="entry name" value="PEPTIDOGLYCAN D,D-TRANSPEPTIDASE FTSI"/>
    <property type="match status" value="1"/>
</dbReference>
<feature type="domain" description="PASTA" evidence="10">
    <location>
        <begin position="668"/>
        <end position="708"/>
    </location>
</feature>
<keyword evidence="7" id="KW-0812">Transmembrane</keyword>
<sequence>MHIAHEIKVKERLPIENRDVKFKLIWLSRIVFGFFIIAILKVGYIQFIKSDDLQAEIIKERVREEVLLPERGNILDKRGNILAMSLVMQDVAVNPNLIVSKRHEEKVAKVLSENIKGLSYDDVLKLLKDKKSKYKVIARQVPPNAAKLIRQSGVGGIQISQTTKRLYPSGNTGGTILGFVNNNSEPGAGIEIKMNEFLAGKKGYRLGEMTPFGEVIPVGSQNVVSPVDGQNVQLTIDSYMQHVLETRLQEATEKLEPQEIHAVIMDPNNGDVLAMASYPTYNPNEYQKSNPKTWTTTPANFLYEPGSIFKPVFMTAALDSGALKGDEVFPTGTTYVNGTRIRDWNRGQGWGPQRLEGIIKNSSNVGMINVANSMTNKQIVEAFDKTGIGLATGIELPGEQASYNRPTAKSLSQDPVRRANISFGQGIMVTPVQMITAFSEIVNGGHKLVPTLVKQVTDKNNNVIYAPQKPKDRVFSEDSTSKMRGYLKTNMEEGSGRTAQVPGYDGGGKTGSAWYVENGGYVKGKIIGSFIGFYPYKNPKYAIIISVKAPKGVEFGSDAANPIAKDVMTEILRYEGVSPTVDVENNEDDSEETTTKEAAQVDPVDVPDTSWKLYKDAERDLHEKFGDKLTVKHDGKGEVVTDQKYSYESGKLEVTLITSKIKDGNAYYIPDFIGKTEEEANSILSKYKINYRIHGKNEIVEQTVAPGQYFKLDNFQLWTK</sequence>
<dbReference type="Gene3D" id="3.30.450.330">
    <property type="match status" value="1"/>
</dbReference>
<name>A0A9X6ZT97_BACTU</name>
<dbReference type="Pfam" id="PF03717">
    <property type="entry name" value="PBP_dimer"/>
    <property type="match status" value="1"/>
</dbReference>
<evidence type="ECO:0000256" key="2">
    <source>
        <dbReference type="ARBA" id="ARBA00004752"/>
    </source>
</evidence>
<dbReference type="InterPro" id="IPR050515">
    <property type="entry name" value="Beta-lactam/transpept"/>
</dbReference>
<evidence type="ECO:0000313" key="11">
    <source>
        <dbReference type="EMBL" id="PFJ39381.1"/>
    </source>
</evidence>
<dbReference type="InterPro" id="IPR005311">
    <property type="entry name" value="PBP_dimer"/>
</dbReference>
<comment type="similarity">
    <text evidence="3">Belongs to the transpeptidase family.</text>
</comment>
<dbReference type="InterPro" id="IPR012338">
    <property type="entry name" value="Beta-lactam/transpept-like"/>
</dbReference>
<feature type="transmembrane region" description="Helical" evidence="7">
    <location>
        <begin position="24"/>
        <end position="44"/>
    </location>
</feature>
<evidence type="ECO:0000256" key="4">
    <source>
        <dbReference type="ARBA" id="ARBA00012448"/>
    </source>
</evidence>
<protein>
    <recommendedName>
        <fullName evidence="4">serine-type D-Ala-D-Ala carboxypeptidase</fullName>
        <ecNumber evidence="4">3.4.16.4</ecNumber>
    </recommendedName>
</protein>
<evidence type="ECO:0000256" key="6">
    <source>
        <dbReference type="ARBA" id="ARBA00034000"/>
    </source>
</evidence>
<dbReference type="SUPFAM" id="SSF54184">
    <property type="entry name" value="Penicillin-binding protein 2x (pbp-2x), c-terminal domain"/>
    <property type="match status" value="1"/>
</dbReference>
<evidence type="ECO:0000259" key="10">
    <source>
        <dbReference type="Pfam" id="PF03793"/>
    </source>
</evidence>
<gene>
    <name evidence="11" type="ORF">COJ15_14975</name>
</gene>
<dbReference type="AlphaFoldDB" id="A0A9X6ZT97"/>
<dbReference type="EC" id="3.4.16.4" evidence="4"/>
<dbReference type="InterPro" id="IPR036138">
    <property type="entry name" value="PBP_dimer_sf"/>
</dbReference>
<dbReference type="Gene3D" id="3.40.710.10">
    <property type="entry name" value="DD-peptidase/beta-lactamase superfamily"/>
    <property type="match status" value="1"/>
</dbReference>
<evidence type="ECO:0000256" key="1">
    <source>
        <dbReference type="ARBA" id="ARBA00004370"/>
    </source>
</evidence>
<evidence type="ECO:0000256" key="7">
    <source>
        <dbReference type="SAM" id="Phobius"/>
    </source>
</evidence>
<comment type="caution">
    <text evidence="11">The sequence shown here is derived from an EMBL/GenBank/DDBJ whole genome shotgun (WGS) entry which is preliminary data.</text>
</comment>
<dbReference type="SUPFAM" id="SSF56519">
    <property type="entry name" value="Penicillin binding protein dimerisation domain"/>
    <property type="match status" value="1"/>
</dbReference>
<keyword evidence="7" id="KW-1133">Transmembrane helix</keyword>
<dbReference type="Proteomes" id="UP000224003">
    <property type="component" value="Unassembled WGS sequence"/>
</dbReference>
<feature type="domain" description="Penicillin-binding protein dimerisation" evidence="9">
    <location>
        <begin position="69"/>
        <end position="213"/>
    </location>
</feature>
<reference evidence="11 12" key="1">
    <citation type="submission" date="2017-09" db="EMBL/GenBank/DDBJ databases">
        <title>Large-scale bioinformatics analysis of Bacillus genomes uncovers conserved roles of natural products in bacterial physiology.</title>
        <authorList>
            <consortium name="Agbiome Team Llc"/>
            <person name="Bleich R.M."/>
            <person name="Grubbs K.J."/>
            <person name="Santa Maria K.C."/>
            <person name="Allen S.E."/>
            <person name="Farag S."/>
            <person name="Shank E.A."/>
            <person name="Bowers A."/>
        </authorList>
    </citation>
    <scope>NUCLEOTIDE SEQUENCE [LARGE SCALE GENOMIC DNA]</scope>
    <source>
        <strain evidence="11 12">AFS085496</strain>
    </source>
</reference>
<dbReference type="GO" id="GO:0005886">
    <property type="term" value="C:plasma membrane"/>
    <property type="evidence" value="ECO:0007669"/>
    <property type="project" value="TreeGrafter"/>
</dbReference>
<dbReference type="GO" id="GO:0008658">
    <property type="term" value="F:penicillin binding"/>
    <property type="evidence" value="ECO:0007669"/>
    <property type="project" value="InterPro"/>
</dbReference>
<comment type="pathway">
    <text evidence="2">Cell wall biogenesis; peptidoglycan biosynthesis.</text>
</comment>
<dbReference type="RefSeq" id="WP_098516982.1">
    <property type="nucleotide sequence ID" value="NZ_NUVX01000025.1"/>
</dbReference>
<dbReference type="Pfam" id="PF00905">
    <property type="entry name" value="Transpeptidase"/>
    <property type="match status" value="1"/>
</dbReference>
<dbReference type="Pfam" id="PF03793">
    <property type="entry name" value="PASTA"/>
    <property type="match status" value="1"/>
</dbReference>